<dbReference type="GO" id="GO:0006508">
    <property type="term" value="P:proteolysis"/>
    <property type="evidence" value="ECO:0007669"/>
    <property type="project" value="InterPro"/>
</dbReference>
<dbReference type="Proteomes" id="UP001178507">
    <property type="component" value="Unassembled WGS sequence"/>
</dbReference>
<evidence type="ECO:0000256" key="2">
    <source>
        <dbReference type="ARBA" id="ARBA00022801"/>
    </source>
</evidence>
<dbReference type="PANTHER" id="PTHR43037">
    <property type="entry name" value="UNNAMED PRODUCT-RELATED"/>
    <property type="match status" value="1"/>
</dbReference>
<keyword evidence="1" id="KW-0732">Signal</keyword>
<evidence type="ECO:0000313" key="5">
    <source>
        <dbReference type="Proteomes" id="UP001178507"/>
    </source>
</evidence>
<accession>A0AA36J3D9</accession>
<gene>
    <name evidence="4" type="ORF">EVOR1521_LOCUS22192</name>
</gene>
<sequence length="480" mass="53835">MTEQWLFQTLISDNPARTPRKPGPLILTTGGLDPGQCLWVDFSPTATRSLFRGFARGLPVWAGPVLPEKAHLSFRAWESEGRTYYEDLSTGSVTWCLPGVGPSAEDVPSTFLRPGCAVELRMAKWPLLESAGGRVVAFFEGKRVLVHLPDFAIDVLVPLENLRPLSRGRLVKFTHPKTNLEAYGVLRRAAQHKVTGDFVYDVEVSDSGGLASLTVWPGDVDAGKFVGMKASPPEEYLVYTKNEQQAFFLSEGVVHEFSIHFPLSFQSLNQKLDMGQVAQWPLLVYLHGAGGGSFLSYSKKALRQEGTIFAAENFIIISPHCKWKWKQQPQAWVLDLIEEFGKVPYVDPTRIYLTGISMGGMGTWQLAAQRTWLFAGIAPIAAYHDPEQRRQIAQALRSMPIFVVHSSADGTTPLEPEKRLYEELQSCGAKDLRVDVGTLDHCHMFQAYNNTPHIYEWLLLHRNEAFPEARRFTPDMFMKP</sequence>
<dbReference type="AlphaFoldDB" id="A0AA36J3D9"/>
<keyword evidence="5" id="KW-1185">Reference proteome</keyword>
<dbReference type="InterPro" id="IPR001375">
    <property type="entry name" value="Peptidase_S9_cat"/>
</dbReference>
<evidence type="ECO:0000313" key="4">
    <source>
        <dbReference type="EMBL" id="CAJ1398384.1"/>
    </source>
</evidence>
<dbReference type="InterPro" id="IPR029058">
    <property type="entry name" value="AB_hydrolase_fold"/>
</dbReference>
<keyword evidence="2" id="KW-0378">Hydrolase</keyword>
<evidence type="ECO:0000259" key="3">
    <source>
        <dbReference type="Pfam" id="PF00326"/>
    </source>
</evidence>
<organism evidence="4 5">
    <name type="scientific">Effrenium voratum</name>
    <dbReference type="NCBI Taxonomy" id="2562239"/>
    <lineage>
        <taxon>Eukaryota</taxon>
        <taxon>Sar</taxon>
        <taxon>Alveolata</taxon>
        <taxon>Dinophyceae</taxon>
        <taxon>Suessiales</taxon>
        <taxon>Symbiodiniaceae</taxon>
        <taxon>Effrenium</taxon>
    </lineage>
</organism>
<dbReference type="PANTHER" id="PTHR43037:SF5">
    <property type="entry name" value="FERULOYL ESTERASE"/>
    <property type="match status" value="1"/>
</dbReference>
<evidence type="ECO:0000256" key="1">
    <source>
        <dbReference type="ARBA" id="ARBA00022729"/>
    </source>
</evidence>
<dbReference type="GO" id="GO:0008236">
    <property type="term" value="F:serine-type peptidase activity"/>
    <property type="evidence" value="ECO:0007669"/>
    <property type="project" value="InterPro"/>
</dbReference>
<feature type="domain" description="Peptidase S9 prolyl oligopeptidase catalytic" evidence="3">
    <location>
        <begin position="322"/>
        <end position="386"/>
    </location>
</feature>
<reference evidence="4" key="1">
    <citation type="submission" date="2023-08" db="EMBL/GenBank/DDBJ databases">
        <authorList>
            <person name="Chen Y."/>
            <person name="Shah S."/>
            <person name="Dougan E. K."/>
            <person name="Thang M."/>
            <person name="Chan C."/>
        </authorList>
    </citation>
    <scope>NUCLEOTIDE SEQUENCE</scope>
</reference>
<comment type="caution">
    <text evidence="4">The sequence shown here is derived from an EMBL/GenBank/DDBJ whole genome shotgun (WGS) entry which is preliminary data.</text>
</comment>
<proteinExistence type="predicted"/>
<dbReference type="Pfam" id="PF00326">
    <property type="entry name" value="Peptidase_S9"/>
    <property type="match status" value="1"/>
</dbReference>
<dbReference type="EMBL" id="CAUJNA010003298">
    <property type="protein sequence ID" value="CAJ1398384.1"/>
    <property type="molecule type" value="Genomic_DNA"/>
</dbReference>
<protein>
    <recommendedName>
        <fullName evidence="3">Peptidase S9 prolyl oligopeptidase catalytic domain-containing protein</fullName>
    </recommendedName>
</protein>
<dbReference type="SUPFAM" id="SSF53474">
    <property type="entry name" value="alpha/beta-Hydrolases"/>
    <property type="match status" value="1"/>
</dbReference>
<dbReference type="CDD" id="cd20379">
    <property type="entry name" value="Tudor_dTUD-like"/>
    <property type="match status" value="1"/>
</dbReference>
<name>A0AA36J3D9_9DINO</name>
<dbReference type="InterPro" id="IPR050955">
    <property type="entry name" value="Plant_Biomass_Hydrol_Est"/>
</dbReference>
<dbReference type="Gene3D" id="3.40.50.1820">
    <property type="entry name" value="alpha/beta hydrolase"/>
    <property type="match status" value="1"/>
</dbReference>